<dbReference type="PANTHER" id="PTHR34301:SF8">
    <property type="entry name" value="ATPASE DOMAIN-CONTAINING PROTEIN"/>
    <property type="match status" value="1"/>
</dbReference>
<dbReference type="PANTHER" id="PTHR34301">
    <property type="entry name" value="DNA-BINDING PROTEIN-RELATED"/>
    <property type="match status" value="1"/>
</dbReference>
<protein>
    <recommendedName>
        <fullName evidence="1">ATPase domain-containing protein</fullName>
    </recommendedName>
</protein>
<dbReference type="EMBL" id="BMNL01000001">
    <property type="protein sequence ID" value="GGP19069.1"/>
    <property type="molecule type" value="Genomic_DNA"/>
</dbReference>
<evidence type="ECO:0000259" key="1">
    <source>
        <dbReference type="Pfam" id="PF01637"/>
    </source>
</evidence>
<feature type="domain" description="ATPase" evidence="1">
    <location>
        <begin position="15"/>
        <end position="228"/>
    </location>
</feature>
<dbReference type="SUPFAM" id="SSF52540">
    <property type="entry name" value="P-loop containing nucleoside triphosphate hydrolases"/>
    <property type="match status" value="1"/>
</dbReference>
<dbReference type="RefSeq" id="WP_188595543.1">
    <property type="nucleotide sequence ID" value="NZ_BMNL01000001.1"/>
</dbReference>
<dbReference type="InterPro" id="IPR027417">
    <property type="entry name" value="P-loop_NTPase"/>
</dbReference>
<evidence type="ECO:0000313" key="2">
    <source>
        <dbReference type="EMBL" id="GGP19069.1"/>
    </source>
</evidence>
<reference evidence="2" key="2">
    <citation type="submission" date="2020-09" db="EMBL/GenBank/DDBJ databases">
        <authorList>
            <person name="Sun Q."/>
            <person name="Ohkuma M."/>
        </authorList>
    </citation>
    <scope>NUCLEOTIDE SEQUENCE</scope>
    <source>
        <strain evidence="2">JCM 10088</strain>
    </source>
</reference>
<dbReference type="Gene3D" id="1.10.8.60">
    <property type="match status" value="1"/>
</dbReference>
<reference evidence="2" key="1">
    <citation type="journal article" date="2014" name="Int. J. Syst. Evol. Microbiol.">
        <title>Complete genome sequence of Corynebacterium casei LMG S-19264T (=DSM 44701T), isolated from a smear-ripened cheese.</title>
        <authorList>
            <consortium name="US DOE Joint Genome Institute (JGI-PGF)"/>
            <person name="Walter F."/>
            <person name="Albersmeier A."/>
            <person name="Kalinowski J."/>
            <person name="Ruckert C."/>
        </authorList>
    </citation>
    <scope>NUCLEOTIDE SEQUENCE</scope>
    <source>
        <strain evidence="2">JCM 10088</strain>
    </source>
</reference>
<name>A0A830GSC9_9CREN</name>
<gene>
    <name evidence="2" type="ORF">GCM10007981_01260</name>
</gene>
<dbReference type="OrthoDB" id="132045at2157"/>
<keyword evidence="3" id="KW-1185">Reference proteome</keyword>
<dbReference type="InterPro" id="IPR036390">
    <property type="entry name" value="WH_DNA-bd_sf"/>
</dbReference>
<evidence type="ECO:0000313" key="3">
    <source>
        <dbReference type="Proteomes" id="UP000610960"/>
    </source>
</evidence>
<dbReference type="Gene3D" id="3.40.50.300">
    <property type="entry name" value="P-loop containing nucleotide triphosphate hydrolases"/>
    <property type="match status" value="1"/>
</dbReference>
<dbReference type="Proteomes" id="UP000610960">
    <property type="component" value="Unassembled WGS sequence"/>
</dbReference>
<dbReference type="SUPFAM" id="SSF46785">
    <property type="entry name" value="Winged helix' DNA-binding domain"/>
    <property type="match status" value="1"/>
</dbReference>
<dbReference type="AlphaFoldDB" id="A0A830GSC9"/>
<dbReference type="Pfam" id="PF01637">
    <property type="entry name" value="ATPase_2"/>
    <property type="match status" value="1"/>
</dbReference>
<accession>A0A830GSC9</accession>
<proteinExistence type="predicted"/>
<dbReference type="GO" id="GO:0005524">
    <property type="term" value="F:ATP binding"/>
    <property type="evidence" value="ECO:0007669"/>
    <property type="project" value="InterPro"/>
</dbReference>
<sequence length="346" mass="38641">MLFGLSPKVDRRELFGRDAELEFIKAQIVAGNWVIVAGQRMMGKTSLVRVALSELGREGFRSIYVNLMGIKSLRGLLQRLEEAWRGALGGIDASINLSLGPFQVDLRRRADRSNLLGFLLGINENAVIAMDEVQELAPATPHLLRVLGNVFASNPRVRFIFTGSYMGLMKMLLDSGPDSPLYGRPPVEVRLRPFTVDQSTAFLSRGFEELGISFKNHEEVVERLDGVVGWLTLFGNYHGVRGLELGDALKRAVEEGEKIIRSELAHFLEGRDADLHLAVLEAAKRESRWSGIKRGAEIILGRRLDDRTITNALNALVEGNIIEKTADGYRIADPIMRNMDFWTARQ</sequence>
<dbReference type="InterPro" id="IPR036388">
    <property type="entry name" value="WH-like_DNA-bd_sf"/>
</dbReference>
<organism evidence="2 3">
    <name type="scientific">Thermocladium modestius</name>
    <dbReference type="NCBI Taxonomy" id="62609"/>
    <lineage>
        <taxon>Archaea</taxon>
        <taxon>Thermoproteota</taxon>
        <taxon>Thermoprotei</taxon>
        <taxon>Thermoproteales</taxon>
        <taxon>Thermoproteaceae</taxon>
        <taxon>Thermocladium</taxon>
    </lineage>
</organism>
<comment type="caution">
    <text evidence="2">The sequence shown here is derived from an EMBL/GenBank/DDBJ whole genome shotgun (WGS) entry which is preliminary data.</text>
</comment>
<dbReference type="Gene3D" id="1.10.10.10">
    <property type="entry name" value="Winged helix-like DNA-binding domain superfamily/Winged helix DNA-binding domain"/>
    <property type="match status" value="1"/>
</dbReference>
<dbReference type="InterPro" id="IPR011579">
    <property type="entry name" value="ATPase_dom"/>
</dbReference>